<proteinExistence type="predicted"/>
<feature type="transmembrane region" description="Helical" evidence="1">
    <location>
        <begin position="65"/>
        <end position="89"/>
    </location>
</feature>
<keyword evidence="3" id="KW-1185">Reference proteome</keyword>
<evidence type="ECO:0000256" key="1">
    <source>
        <dbReference type="SAM" id="Phobius"/>
    </source>
</evidence>
<keyword evidence="1" id="KW-0812">Transmembrane</keyword>
<dbReference type="RefSeq" id="WP_169532779.1">
    <property type="nucleotide sequence ID" value="NZ_JABBGH010000003.1"/>
</dbReference>
<sequence length="137" mass="14994">MTSRFFTQFLAFSLACFAVLAGLGAAFGTAVVHPLAPYVLAAILLLTLLGYGLTAWAVRRNPDHFLGAYFGGVGLRLVLGIAIILLYFFRDGRAETHGLLTFLGVFFLAYFLCAGFEIWAIFSNLRPFSARQSSKDD</sequence>
<dbReference type="AlphaFoldDB" id="A0A7Y0FNN2"/>
<dbReference type="PROSITE" id="PS51257">
    <property type="entry name" value="PROKAR_LIPOPROTEIN"/>
    <property type="match status" value="1"/>
</dbReference>
<dbReference type="EMBL" id="JABBGH010000003">
    <property type="protein sequence ID" value="NML67093.1"/>
    <property type="molecule type" value="Genomic_DNA"/>
</dbReference>
<accession>A0A7Y0FNN2</accession>
<organism evidence="2 3">
    <name type="scientific">Hymenobacter polaris</name>
    <dbReference type="NCBI Taxonomy" id="2682546"/>
    <lineage>
        <taxon>Bacteria</taxon>
        <taxon>Pseudomonadati</taxon>
        <taxon>Bacteroidota</taxon>
        <taxon>Cytophagia</taxon>
        <taxon>Cytophagales</taxon>
        <taxon>Hymenobacteraceae</taxon>
        <taxon>Hymenobacter</taxon>
    </lineage>
</organism>
<gene>
    <name evidence="2" type="ORF">HHL22_17950</name>
</gene>
<comment type="caution">
    <text evidence="2">The sequence shown here is derived from an EMBL/GenBank/DDBJ whole genome shotgun (WGS) entry which is preliminary data.</text>
</comment>
<keyword evidence="1" id="KW-0472">Membrane</keyword>
<feature type="transmembrane region" description="Helical" evidence="1">
    <location>
        <begin position="38"/>
        <end position="58"/>
    </location>
</feature>
<evidence type="ECO:0000313" key="3">
    <source>
        <dbReference type="Proteomes" id="UP000559626"/>
    </source>
</evidence>
<evidence type="ECO:0000313" key="2">
    <source>
        <dbReference type="EMBL" id="NML67093.1"/>
    </source>
</evidence>
<protein>
    <submittedName>
        <fullName evidence="2">Uncharacterized protein</fullName>
    </submittedName>
</protein>
<reference evidence="2 3" key="1">
    <citation type="submission" date="2020-04" db="EMBL/GenBank/DDBJ databases">
        <title>Hymenobacter polaris sp. nov., isolated from Arctic soil.</title>
        <authorList>
            <person name="Dahal R.H."/>
        </authorList>
    </citation>
    <scope>NUCLEOTIDE SEQUENCE [LARGE SCALE GENOMIC DNA]</scope>
    <source>
        <strain evidence="2 3">RP-2-7</strain>
    </source>
</reference>
<dbReference type="Proteomes" id="UP000559626">
    <property type="component" value="Unassembled WGS sequence"/>
</dbReference>
<name>A0A7Y0FNN2_9BACT</name>
<feature type="transmembrane region" description="Helical" evidence="1">
    <location>
        <begin position="101"/>
        <end position="122"/>
    </location>
</feature>
<keyword evidence="1" id="KW-1133">Transmembrane helix</keyword>